<organism evidence="1 2">
    <name type="scientific">Mucor saturninus</name>
    <dbReference type="NCBI Taxonomy" id="64648"/>
    <lineage>
        <taxon>Eukaryota</taxon>
        <taxon>Fungi</taxon>
        <taxon>Fungi incertae sedis</taxon>
        <taxon>Mucoromycota</taxon>
        <taxon>Mucoromycotina</taxon>
        <taxon>Mucoromycetes</taxon>
        <taxon>Mucorales</taxon>
        <taxon>Mucorineae</taxon>
        <taxon>Mucoraceae</taxon>
        <taxon>Mucor</taxon>
    </lineage>
</organism>
<gene>
    <name evidence="1" type="ORF">INT47_001954</name>
</gene>
<evidence type="ECO:0000313" key="1">
    <source>
        <dbReference type="EMBL" id="KAG2209805.1"/>
    </source>
</evidence>
<evidence type="ECO:0000313" key="2">
    <source>
        <dbReference type="Proteomes" id="UP000603453"/>
    </source>
</evidence>
<dbReference type="AlphaFoldDB" id="A0A8H7RG85"/>
<sequence>MDIIIHPTPESKKQPSFISRFLRHVPNKPKYIWYFRPVGSKSNHWTSFDYKNQIELTRRLSGSLASFEIQDGHIFRNNVVITVMLKEGIAFVLDPEWSNPITYEISCQPKLSWFTHRKWCC</sequence>
<proteinExistence type="predicted"/>
<dbReference type="EMBL" id="JAEPRD010000014">
    <property type="protein sequence ID" value="KAG2209805.1"/>
    <property type="molecule type" value="Genomic_DNA"/>
</dbReference>
<reference evidence="1" key="1">
    <citation type="submission" date="2020-12" db="EMBL/GenBank/DDBJ databases">
        <title>Metabolic potential, ecology and presence of endohyphal bacteria is reflected in genomic diversity of Mucoromycotina.</title>
        <authorList>
            <person name="Muszewska A."/>
            <person name="Okrasinska A."/>
            <person name="Steczkiewicz K."/>
            <person name="Drgas O."/>
            <person name="Orlowska M."/>
            <person name="Perlinska-Lenart U."/>
            <person name="Aleksandrzak-Piekarczyk T."/>
            <person name="Szatraj K."/>
            <person name="Zielenkiewicz U."/>
            <person name="Pilsyk S."/>
            <person name="Malc E."/>
            <person name="Mieczkowski P."/>
            <person name="Kruszewska J.S."/>
            <person name="Biernat P."/>
            <person name="Pawlowska J."/>
        </authorList>
    </citation>
    <scope>NUCLEOTIDE SEQUENCE</scope>
    <source>
        <strain evidence="1">WA0000017839</strain>
    </source>
</reference>
<protein>
    <submittedName>
        <fullName evidence="1">Uncharacterized protein</fullName>
    </submittedName>
</protein>
<name>A0A8H7RG85_9FUNG</name>
<dbReference type="OrthoDB" id="2286076at2759"/>
<dbReference type="Proteomes" id="UP000603453">
    <property type="component" value="Unassembled WGS sequence"/>
</dbReference>
<comment type="caution">
    <text evidence="1">The sequence shown here is derived from an EMBL/GenBank/DDBJ whole genome shotgun (WGS) entry which is preliminary data.</text>
</comment>
<accession>A0A8H7RG85</accession>
<keyword evidence="2" id="KW-1185">Reference proteome</keyword>